<feature type="compositionally biased region" description="Polar residues" evidence="1">
    <location>
        <begin position="86"/>
        <end position="96"/>
    </location>
</feature>
<evidence type="ECO:0000256" key="1">
    <source>
        <dbReference type="SAM" id="MobiDB-lite"/>
    </source>
</evidence>
<feature type="transmembrane region" description="Helical" evidence="2">
    <location>
        <begin position="12"/>
        <end position="30"/>
    </location>
</feature>
<accession>A0A4Q2JYR8</accession>
<dbReference type="AlphaFoldDB" id="A0A4Q2JYR8"/>
<feature type="region of interest" description="Disordered" evidence="1">
    <location>
        <begin position="66"/>
        <end position="121"/>
    </location>
</feature>
<feature type="compositionally biased region" description="Low complexity" evidence="1">
    <location>
        <begin position="97"/>
        <end position="111"/>
    </location>
</feature>
<keyword evidence="4" id="KW-1185">Reference proteome</keyword>
<reference evidence="3 4" key="1">
    <citation type="submission" date="2019-01" db="EMBL/GenBank/DDBJ databases">
        <title>Senegalimassilia sp. nov. KGMB04484 isolated human feces.</title>
        <authorList>
            <person name="Han K.-I."/>
            <person name="Kim J.-S."/>
            <person name="Lee K.C."/>
            <person name="Suh M.K."/>
            <person name="Eom M.K."/>
            <person name="Lee J.H."/>
            <person name="Park S.-H."/>
            <person name="Kang S.W."/>
            <person name="Park J.-E."/>
            <person name="Oh B.S."/>
            <person name="Yu S.Y."/>
            <person name="Choi S.-H."/>
            <person name="Lee D.H."/>
            <person name="Yoon H."/>
            <person name="Kim B.-Y."/>
            <person name="Lee J.H."/>
            <person name="Lee J.-S."/>
        </authorList>
    </citation>
    <scope>NUCLEOTIDE SEQUENCE [LARGE SCALE GENOMIC DNA]</scope>
    <source>
        <strain evidence="3 4">KGMB04484</strain>
    </source>
</reference>
<feature type="region of interest" description="Disordered" evidence="1">
    <location>
        <begin position="136"/>
        <end position="249"/>
    </location>
</feature>
<gene>
    <name evidence="3" type="ORF">ET524_00205</name>
</gene>
<evidence type="ECO:0000313" key="3">
    <source>
        <dbReference type="EMBL" id="RXZ53090.1"/>
    </source>
</evidence>
<dbReference type="Proteomes" id="UP000293345">
    <property type="component" value="Unassembled WGS sequence"/>
</dbReference>
<dbReference type="OrthoDB" id="3173802at2"/>
<comment type="caution">
    <text evidence="3">The sequence shown here is derived from an EMBL/GenBank/DDBJ whole genome shotgun (WGS) entry which is preliminary data.</text>
</comment>
<feature type="compositionally biased region" description="Low complexity" evidence="1">
    <location>
        <begin position="143"/>
        <end position="157"/>
    </location>
</feature>
<name>A0A4Q2JYR8_9ACTN</name>
<evidence type="ECO:0000256" key="2">
    <source>
        <dbReference type="SAM" id="Phobius"/>
    </source>
</evidence>
<keyword evidence="2" id="KW-0472">Membrane</keyword>
<sequence length="378" mass="38619">MSTRTREKQALGVFAVLIVLSLLGLGWYLVAGHSWNVAASTIDEKVGQMDGYVALVYSGTVLPDPEEVASASSPKSADGDSAAGRSESSPSRSVFDSLTSASKRSASSSSTMGDMRSDEASGFTSDVAGIAAPVVSDDEDSAGRSASAAAGASTPSSLTGEMESYADASQDSSAEDADADKRVAAFSDDGSAPSAEGDSAADGASAVDDDSAAAVSGSLSDDASSDMASSGRKALVSPKANPVEPESVRDSYLEKGAQVLVLDTKHPSVYEDGMIVKRGSKRIGVFSVDVPLSEEAAQERLDYFKEAKVDVVVCIASVRSYVRNATGIDVVVTLQDDVSTMGTNANGTFYVNAPSIDSVGAVLLSPNNVVSAKVVDSL</sequence>
<keyword evidence="2" id="KW-0812">Transmembrane</keyword>
<organism evidence="3 4">
    <name type="scientific">Senegalimassilia faecalis</name>
    <dbReference type="NCBI Taxonomy" id="2509433"/>
    <lineage>
        <taxon>Bacteria</taxon>
        <taxon>Bacillati</taxon>
        <taxon>Actinomycetota</taxon>
        <taxon>Coriobacteriia</taxon>
        <taxon>Coriobacteriales</taxon>
        <taxon>Coriobacteriaceae</taxon>
        <taxon>Senegalimassilia</taxon>
    </lineage>
</organism>
<proteinExistence type="predicted"/>
<keyword evidence="2" id="KW-1133">Transmembrane helix</keyword>
<dbReference type="EMBL" id="SDPW01000001">
    <property type="protein sequence ID" value="RXZ53090.1"/>
    <property type="molecule type" value="Genomic_DNA"/>
</dbReference>
<feature type="compositionally biased region" description="Low complexity" evidence="1">
    <location>
        <begin position="187"/>
        <end position="231"/>
    </location>
</feature>
<evidence type="ECO:0000313" key="4">
    <source>
        <dbReference type="Proteomes" id="UP000293345"/>
    </source>
</evidence>
<protein>
    <submittedName>
        <fullName evidence="3">Uncharacterized protein</fullName>
    </submittedName>
</protein>
<dbReference type="RefSeq" id="WP_129422821.1">
    <property type="nucleotide sequence ID" value="NZ_SDPW01000001.1"/>
</dbReference>